<name>A0A1Y1WVU8_9FUNG</name>
<reference evidence="2 3" key="1">
    <citation type="submission" date="2016-08" db="EMBL/GenBank/DDBJ databases">
        <title>A Parts List for Fungal Cellulosomes Revealed by Comparative Genomics.</title>
        <authorList>
            <consortium name="DOE Joint Genome Institute"/>
            <person name="Haitjema C.H."/>
            <person name="Gilmore S.P."/>
            <person name="Henske J.K."/>
            <person name="Solomon K.V."/>
            <person name="De Groot R."/>
            <person name="Kuo A."/>
            <person name="Mondo S.J."/>
            <person name="Salamov A.A."/>
            <person name="Labutti K."/>
            <person name="Zhao Z."/>
            <person name="Chiniquy J."/>
            <person name="Barry K."/>
            <person name="Brewer H.M."/>
            <person name="Purvine S.O."/>
            <person name="Wright A.T."/>
            <person name="Boxma B."/>
            <person name="Van Alen T."/>
            <person name="Hackstein J.H."/>
            <person name="Baker S.E."/>
            <person name="Grigoriev I.V."/>
            <person name="O'Malley M.A."/>
        </authorList>
    </citation>
    <scope>NUCLEOTIDE SEQUENCE [LARGE SCALE GENOMIC DNA]</scope>
    <source>
        <strain evidence="2 3">S4</strain>
    </source>
</reference>
<dbReference type="EMBL" id="MCFG01000239">
    <property type="protein sequence ID" value="ORX77667.1"/>
    <property type="molecule type" value="Genomic_DNA"/>
</dbReference>
<organism evidence="2 3">
    <name type="scientific">Anaeromyces robustus</name>
    <dbReference type="NCBI Taxonomy" id="1754192"/>
    <lineage>
        <taxon>Eukaryota</taxon>
        <taxon>Fungi</taxon>
        <taxon>Fungi incertae sedis</taxon>
        <taxon>Chytridiomycota</taxon>
        <taxon>Chytridiomycota incertae sedis</taxon>
        <taxon>Neocallimastigomycetes</taxon>
        <taxon>Neocallimastigales</taxon>
        <taxon>Neocallimastigaceae</taxon>
        <taxon>Anaeromyces</taxon>
    </lineage>
</organism>
<dbReference type="Gene3D" id="3.40.1580.10">
    <property type="entry name" value="SMI1/KNR4-like"/>
    <property type="match status" value="1"/>
</dbReference>
<proteinExistence type="predicted"/>
<dbReference type="SUPFAM" id="SSF160631">
    <property type="entry name" value="SMI1/KNR4-like"/>
    <property type="match status" value="1"/>
</dbReference>
<accession>A0A1Y1WVU8</accession>
<dbReference type="InterPro" id="IPR037883">
    <property type="entry name" value="Knr4/Smi1-like_sf"/>
</dbReference>
<dbReference type="Proteomes" id="UP000193944">
    <property type="component" value="Unassembled WGS sequence"/>
</dbReference>
<dbReference type="AlphaFoldDB" id="A0A1Y1WVU8"/>
<evidence type="ECO:0000259" key="1">
    <source>
        <dbReference type="Pfam" id="PF09346"/>
    </source>
</evidence>
<sequence>MTILKELFKDFEFNNKTEYKIKKVKGIELPKDYLDFMDEHNGGEGKIGENGYAKIYKLEELEQANEDYEISKYFQNYFIFGTDGGEMLLGYNSERKLYYAVDACNIDENEIFYVSESLLEFFKKIDE</sequence>
<keyword evidence="3" id="KW-1185">Reference proteome</keyword>
<evidence type="ECO:0000313" key="3">
    <source>
        <dbReference type="Proteomes" id="UP000193944"/>
    </source>
</evidence>
<comment type="caution">
    <text evidence="2">The sequence shown here is derived from an EMBL/GenBank/DDBJ whole genome shotgun (WGS) entry which is preliminary data.</text>
</comment>
<gene>
    <name evidence="2" type="ORF">BCR32DRAFT_295488</name>
</gene>
<dbReference type="Pfam" id="PF09346">
    <property type="entry name" value="SMI1_KNR4"/>
    <property type="match status" value="1"/>
</dbReference>
<evidence type="ECO:0000313" key="2">
    <source>
        <dbReference type="EMBL" id="ORX77667.1"/>
    </source>
</evidence>
<dbReference type="InterPro" id="IPR018958">
    <property type="entry name" value="Knr4/Smi1-like_dom"/>
</dbReference>
<protein>
    <recommendedName>
        <fullName evidence="1">Knr4/Smi1-like domain-containing protein</fullName>
    </recommendedName>
</protein>
<reference evidence="2 3" key="2">
    <citation type="submission" date="2016-08" db="EMBL/GenBank/DDBJ databases">
        <title>Pervasive Adenine N6-methylation of Active Genes in Fungi.</title>
        <authorList>
            <consortium name="DOE Joint Genome Institute"/>
            <person name="Mondo S.J."/>
            <person name="Dannebaum R.O."/>
            <person name="Kuo R.C."/>
            <person name="Labutti K."/>
            <person name="Haridas S."/>
            <person name="Kuo A."/>
            <person name="Salamov A."/>
            <person name="Ahrendt S.R."/>
            <person name="Lipzen A."/>
            <person name="Sullivan W."/>
            <person name="Andreopoulos W.B."/>
            <person name="Clum A."/>
            <person name="Lindquist E."/>
            <person name="Daum C."/>
            <person name="Ramamoorthy G.K."/>
            <person name="Gryganskyi A."/>
            <person name="Culley D."/>
            <person name="Magnuson J.K."/>
            <person name="James T.Y."/>
            <person name="O'Malley M.A."/>
            <person name="Stajich J.E."/>
            <person name="Spatafora J.W."/>
            <person name="Visel A."/>
            <person name="Grigoriev I.V."/>
        </authorList>
    </citation>
    <scope>NUCLEOTIDE SEQUENCE [LARGE SCALE GENOMIC DNA]</scope>
    <source>
        <strain evidence="2 3">S4</strain>
    </source>
</reference>
<feature type="domain" description="Knr4/Smi1-like" evidence="1">
    <location>
        <begin position="22"/>
        <end position="123"/>
    </location>
</feature>